<dbReference type="Pfam" id="PF00015">
    <property type="entry name" value="MCPsignal"/>
    <property type="match status" value="1"/>
</dbReference>
<evidence type="ECO:0000256" key="3">
    <source>
        <dbReference type="ARBA" id="ARBA00023136"/>
    </source>
</evidence>
<dbReference type="RefSeq" id="WP_019688325.1">
    <property type="nucleotide sequence ID" value="NZ_CP036496.1"/>
</dbReference>
<dbReference type="InterPro" id="IPR003660">
    <property type="entry name" value="HAMP_dom"/>
</dbReference>
<dbReference type="SUPFAM" id="SSF58104">
    <property type="entry name" value="Methyl-accepting chemotaxis protein (MCP) signaling domain"/>
    <property type="match status" value="1"/>
</dbReference>
<evidence type="ECO:0000313" key="11">
    <source>
        <dbReference type="Proteomes" id="UP000254400"/>
    </source>
</evidence>
<dbReference type="SMART" id="SM00304">
    <property type="entry name" value="HAMP"/>
    <property type="match status" value="1"/>
</dbReference>
<keyword evidence="3 7" id="KW-0472">Membrane</keyword>
<dbReference type="InterPro" id="IPR029151">
    <property type="entry name" value="Sensor-like_sf"/>
</dbReference>
<evidence type="ECO:0000313" key="10">
    <source>
        <dbReference type="EMBL" id="SUA71361.1"/>
    </source>
</evidence>
<evidence type="ECO:0000256" key="6">
    <source>
        <dbReference type="PROSITE-ProRule" id="PRU00284"/>
    </source>
</evidence>
<dbReference type="Proteomes" id="UP000254400">
    <property type="component" value="Unassembled WGS sequence"/>
</dbReference>
<evidence type="ECO:0000256" key="1">
    <source>
        <dbReference type="ARBA" id="ARBA00004236"/>
    </source>
</evidence>
<keyword evidence="2" id="KW-1003">Cell membrane</keyword>
<dbReference type="SUPFAM" id="SSF103190">
    <property type="entry name" value="Sensory domain-like"/>
    <property type="match status" value="1"/>
</dbReference>
<comment type="similarity">
    <text evidence="5">Belongs to the methyl-accepting chemotaxis (MCP) protein family.</text>
</comment>
<gene>
    <name evidence="10" type="primary">mcpB_6</name>
    <name evidence="10" type="ORF">NCTC10343_04249</name>
</gene>
<dbReference type="Gene3D" id="3.30.450.20">
    <property type="entry name" value="PAS domain"/>
    <property type="match status" value="1"/>
</dbReference>
<dbReference type="CDD" id="cd12913">
    <property type="entry name" value="PDC1_MCP_like"/>
    <property type="match status" value="1"/>
</dbReference>
<sequence length="682" mass="74490">MGIFQFKSLQARTLSTLVPLVLITLILINFLSYFFAKQKLDTEISQNAAHSLSRAQADIAANVDRHALLVSMLTKSAEQLGTEMNIEGYGRLFEQELTLNDMTYGLGIYFAKDAYDPGVTYRSIYVHRDGELVKQSTEYDDSQYDYLTQPWYTEAVERGKDINFTEPFYDSKLNINMITAGKAFYDREGKLLGVITGDLNMTSIQTYIEKMKFGTQGSAILVDKNGAILSSGLQSLKAGEPLKNTMNAEAAQSIQSGMSGQLSIHIDNEDYRIMYETLPQTGWKIGVLLPESDLNRSANEMLKLLLIVSVIGILLIMGAVLINNSGMIKEIKKIRQMTNRMALGDYTVELPHHRKDEFGQMADGINKVIVATRGMASRLSEESGVISGVSLKISQEISGATKDAHHNAGELAQVKEGAELQLAAAAESATAMEEMAVGIQRIAESIQHVSEATTEIELKAQQGNERLNVVSQGMHKAKMSMDEAGRVVSSLNERSAQIGSIIGMIQDISGQTKLLSLNASIEAARAGEHGRGFAVVASEIGKLAVNVSESAEQITSRIRSMQEETKFALEGMQQGALEMDEGVSILREVEERFIAMNQDIQQVAIEVQEVSSASEEMSAGSEEVAASIGYLADIAKASAERTGQVSERSERQLKDLKGLDSSAKSLTGVSDTLNQVVSRFRV</sequence>
<dbReference type="EMBL" id="UGSC01000001">
    <property type="protein sequence ID" value="SUA71361.1"/>
    <property type="molecule type" value="Genomic_DNA"/>
</dbReference>
<feature type="domain" description="Methyl-accepting transducer" evidence="8">
    <location>
        <begin position="396"/>
        <end position="632"/>
    </location>
</feature>
<evidence type="ECO:0000256" key="4">
    <source>
        <dbReference type="ARBA" id="ARBA00023224"/>
    </source>
</evidence>
<proteinExistence type="inferred from homology"/>
<dbReference type="PANTHER" id="PTHR32089:SF112">
    <property type="entry name" value="LYSOZYME-LIKE PROTEIN-RELATED"/>
    <property type="match status" value="1"/>
</dbReference>
<protein>
    <submittedName>
        <fullName evidence="10">Methyl-accepting chemotaxis protein</fullName>
    </submittedName>
</protein>
<feature type="transmembrane region" description="Helical" evidence="7">
    <location>
        <begin position="304"/>
        <end position="322"/>
    </location>
</feature>
<dbReference type="AlphaFoldDB" id="A0A378Y493"/>
<dbReference type="GO" id="GO:0005886">
    <property type="term" value="C:plasma membrane"/>
    <property type="evidence" value="ECO:0007669"/>
    <property type="project" value="UniProtKB-SubCell"/>
</dbReference>
<evidence type="ECO:0000256" key="7">
    <source>
        <dbReference type="SAM" id="Phobius"/>
    </source>
</evidence>
<dbReference type="CDD" id="cd11386">
    <property type="entry name" value="MCP_signal"/>
    <property type="match status" value="1"/>
</dbReference>
<evidence type="ECO:0000259" key="8">
    <source>
        <dbReference type="PROSITE" id="PS50111"/>
    </source>
</evidence>
<dbReference type="Gene3D" id="6.10.340.10">
    <property type="match status" value="1"/>
</dbReference>
<keyword evidence="4 6" id="KW-0807">Transducer</keyword>
<organism evidence="10 11">
    <name type="scientific">Paenibacillus polymyxa</name>
    <name type="common">Bacillus polymyxa</name>
    <dbReference type="NCBI Taxonomy" id="1406"/>
    <lineage>
        <taxon>Bacteria</taxon>
        <taxon>Bacillati</taxon>
        <taxon>Bacillota</taxon>
        <taxon>Bacilli</taxon>
        <taxon>Bacillales</taxon>
        <taxon>Paenibacillaceae</taxon>
        <taxon>Paenibacillus</taxon>
    </lineage>
</organism>
<dbReference type="PROSITE" id="PS50111">
    <property type="entry name" value="CHEMOTAXIS_TRANSDUC_2"/>
    <property type="match status" value="1"/>
</dbReference>
<dbReference type="CDD" id="cd12912">
    <property type="entry name" value="PDC2_MCP_like"/>
    <property type="match status" value="1"/>
</dbReference>
<name>A0A378Y493_PAEPO</name>
<comment type="subcellular location">
    <subcellularLocation>
        <location evidence="1">Cell membrane</location>
    </subcellularLocation>
</comment>
<dbReference type="InterPro" id="IPR004089">
    <property type="entry name" value="MCPsignal_dom"/>
</dbReference>
<dbReference type="PANTHER" id="PTHR32089">
    <property type="entry name" value="METHYL-ACCEPTING CHEMOTAXIS PROTEIN MCPB"/>
    <property type="match status" value="1"/>
</dbReference>
<dbReference type="SMART" id="SM00283">
    <property type="entry name" value="MA"/>
    <property type="match status" value="1"/>
</dbReference>
<dbReference type="Gene3D" id="1.10.287.950">
    <property type="entry name" value="Methyl-accepting chemotaxis protein"/>
    <property type="match status" value="1"/>
</dbReference>
<dbReference type="CDD" id="cd06225">
    <property type="entry name" value="HAMP"/>
    <property type="match status" value="1"/>
</dbReference>
<feature type="domain" description="HAMP" evidence="9">
    <location>
        <begin position="325"/>
        <end position="377"/>
    </location>
</feature>
<dbReference type="PROSITE" id="PS50885">
    <property type="entry name" value="HAMP"/>
    <property type="match status" value="1"/>
</dbReference>
<feature type="transmembrane region" description="Helical" evidence="7">
    <location>
        <begin position="16"/>
        <end position="36"/>
    </location>
</feature>
<dbReference type="GeneID" id="93347577"/>
<keyword evidence="7" id="KW-0812">Transmembrane</keyword>
<reference evidence="10 11" key="1">
    <citation type="submission" date="2018-06" db="EMBL/GenBank/DDBJ databases">
        <authorList>
            <consortium name="Pathogen Informatics"/>
            <person name="Doyle S."/>
        </authorList>
    </citation>
    <scope>NUCLEOTIDE SEQUENCE [LARGE SCALE GENOMIC DNA]</scope>
    <source>
        <strain evidence="10 11">NCTC10343</strain>
    </source>
</reference>
<accession>A0A378Y493</accession>
<evidence type="ECO:0000256" key="5">
    <source>
        <dbReference type="ARBA" id="ARBA00029447"/>
    </source>
</evidence>
<keyword evidence="7" id="KW-1133">Transmembrane helix</keyword>
<dbReference type="Pfam" id="PF22673">
    <property type="entry name" value="MCP-like_PDC_1"/>
    <property type="match status" value="1"/>
</dbReference>
<evidence type="ECO:0000259" key="9">
    <source>
        <dbReference type="PROSITE" id="PS50885"/>
    </source>
</evidence>
<evidence type="ECO:0000256" key="2">
    <source>
        <dbReference type="ARBA" id="ARBA00022475"/>
    </source>
</evidence>
<dbReference type="GO" id="GO:0007165">
    <property type="term" value="P:signal transduction"/>
    <property type="evidence" value="ECO:0007669"/>
    <property type="project" value="UniProtKB-KW"/>
</dbReference>
<dbReference type="Pfam" id="PF00672">
    <property type="entry name" value="HAMP"/>
    <property type="match status" value="1"/>
</dbReference>